<dbReference type="Proteomes" id="UP000277498">
    <property type="component" value="Unassembled WGS sequence"/>
</dbReference>
<organism evidence="2 3">
    <name type="scientific">Pseudogemmobacter humi</name>
    <dbReference type="NCBI Taxonomy" id="2483812"/>
    <lineage>
        <taxon>Bacteria</taxon>
        <taxon>Pseudomonadati</taxon>
        <taxon>Pseudomonadota</taxon>
        <taxon>Alphaproteobacteria</taxon>
        <taxon>Rhodobacterales</taxon>
        <taxon>Paracoccaceae</taxon>
        <taxon>Pseudogemmobacter</taxon>
    </lineage>
</organism>
<dbReference type="AlphaFoldDB" id="A0A3P5XMX9"/>
<feature type="compositionally biased region" description="Pro residues" evidence="1">
    <location>
        <begin position="95"/>
        <end position="105"/>
    </location>
</feature>
<dbReference type="PROSITE" id="PS51257">
    <property type="entry name" value="PROKAR_LIPOPROTEIN"/>
    <property type="match status" value="1"/>
</dbReference>
<dbReference type="EMBL" id="UXAW01000087">
    <property type="protein sequence ID" value="VDC31682.1"/>
    <property type="molecule type" value="Genomic_DNA"/>
</dbReference>
<name>A0A3P5XMX9_9RHOB</name>
<reference evidence="2 3" key="1">
    <citation type="submission" date="2018-11" db="EMBL/GenBank/DDBJ databases">
        <authorList>
            <person name="Criscuolo A."/>
        </authorList>
    </citation>
    <scope>NUCLEOTIDE SEQUENCE [LARGE SCALE GENOMIC DNA]</scope>
    <source>
        <strain evidence="2">ACIP111625</strain>
    </source>
</reference>
<feature type="compositionally biased region" description="Low complexity" evidence="1">
    <location>
        <begin position="479"/>
        <end position="488"/>
    </location>
</feature>
<dbReference type="RefSeq" id="WP_124087773.1">
    <property type="nucleotide sequence ID" value="NZ_UXAW01000087.1"/>
</dbReference>
<proteinExistence type="predicted"/>
<feature type="region of interest" description="Disordered" evidence="1">
    <location>
        <begin position="620"/>
        <end position="640"/>
    </location>
</feature>
<dbReference type="OrthoDB" id="7798282at2"/>
<gene>
    <name evidence="2" type="ORF">XINFAN_03054</name>
</gene>
<sequence length="846" mass="87815">MNSASKILTVSYGTFSCTLEGFDDPFNTMRAIAEYFRDLAAEDRYFGAEPPQPDAAMLHRIAEREIQRRVEARIEDNSVILRAKDQEAREAPPAVAAPPAPPTELPPAAAAAEIPAETVTEDAAPAMEEPADAGEDMQAATLDSDFGTEEALADEAPEEAAAEEAATDEAVAGSPAAFGEEEPAPAQPALRDSIPEGVAAKLARLRRAVAAPPVAAAAVEAHFEDEHATAFLPDVQLAGVFAEADDEPVVPQAAAGDADPAAAADEDIADTAGAEPEETAGDDMALAADEAAHPTGAETLAGLRELAAELSAAPEAAAAEEPLAAKNEDDAVLDRLGALLGADETVPAAEAAPADETDDGEIGELIASLAGDTPAKDAAGAGGDFAEAAFDPFADDPDFDEDETAWALTDAPLAETEPAAAPEIDAELRAELAEIEKADVTAAAEPAPDSEGSGQAEPVLAQDAAGDLPDADHSDAAEAEAAPEAAAHALAAPVAEKLERARARVIRIRRADVTADAAPAPEAAAADTGPEAPASPVAPSAQGGADEDVDRLLKQADDEMSDADNQRRLSAIQHLKAAVAATIADRRAGVAQPDSDQREGAYRADLAHSVVRPVRPVRPLRPGARAEAPHEASAAVTGDAAAARPAPLMLVSEQRIDRAPLRQETAPRPQLVHGATAVAASSYLEDEDYLESEALSEAFAQDQIPASLRMLIADEAMAAPAGETADDAADEAFDIEAEDAAAHENIFSDSSDFLDFAERLGASELPELLEAAAAYAICVENREHFTRPFLMRRVISADPAELRSREDGLRSFGTLLREGRIEKVRRGQYALPQDSALLAEARRIAG</sequence>
<evidence type="ECO:0000313" key="3">
    <source>
        <dbReference type="Proteomes" id="UP000277498"/>
    </source>
</evidence>
<feature type="compositionally biased region" description="Low complexity" evidence="1">
    <location>
        <begin position="516"/>
        <end position="541"/>
    </location>
</feature>
<feature type="region of interest" description="Disordered" evidence="1">
    <location>
        <begin position="84"/>
        <end position="111"/>
    </location>
</feature>
<evidence type="ECO:0000313" key="2">
    <source>
        <dbReference type="EMBL" id="VDC31682.1"/>
    </source>
</evidence>
<keyword evidence="3" id="KW-1185">Reference proteome</keyword>
<feature type="region of interest" description="Disordered" evidence="1">
    <location>
        <begin position="465"/>
        <end position="488"/>
    </location>
</feature>
<accession>A0A3P5XMX9</accession>
<evidence type="ECO:0008006" key="4">
    <source>
        <dbReference type="Google" id="ProtNLM"/>
    </source>
</evidence>
<evidence type="ECO:0000256" key="1">
    <source>
        <dbReference type="SAM" id="MobiDB-lite"/>
    </source>
</evidence>
<feature type="region of interest" description="Disordered" evidence="1">
    <location>
        <begin position="150"/>
        <end position="171"/>
    </location>
</feature>
<feature type="region of interest" description="Disordered" evidence="1">
    <location>
        <begin position="516"/>
        <end position="545"/>
    </location>
</feature>
<feature type="compositionally biased region" description="Acidic residues" evidence="1">
    <location>
        <begin position="150"/>
        <end position="167"/>
    </location>
</feature>
<protein>
    <recommendedName>
        <fullName evidence="4">Lipoprotein</fullName>
    </recommendedName>
</protein>